<comment type="caution">
    <text evidence="2">The sequence shown here is derived from an EMBL/GenBank/DDBJ whole genome shotgun (WGS) entry which is preliminary data.</text>
</comment>
<evidence type="ECO:0000313" key="3">
    <source>
        <dbReference type="Proteomes" id="UP001190700"/>
    </source>
</evidence>
<dbReference type="AlphaFoldDB" id="A0AAE0GJT0"/>
<accession>A0AAE0GJT0</accession>
<proteinExistence type="predicted"/>
<reference evidence="2 3" key="1">
    <citation type="journal article" date="2015" name="Genome Biol. Evol.">
        <title>Comparative Genomics of a Bacterivorous Green Alga Reveals Evolutionary Causalities and Consequences of Phago-Mixotrophic Mode of Nutrition.</title>
        <authorList>
            <person name="Burns J.A."/>
            <person name="Paasch A."/>
            <person name="Narechania A."/>
            <person name="Kim E."/>
        </authorList>
    </citation>
    <scope>NUCLEOTIDE SEQUENCE [LARGE SCALE GENOMIC DNA]</scope>
    <source>
        <strain evidence="2 3">PLY_AMNH</strain>
    </source>
</reference>
<evidence type="ECO:0000256" key="1">
    <source>
        <dbReference type="SAM" id="MobiDB-lite"/>
    </source>
</evidence>
<name>A0AAE0GJT0_9CHLO</name>
<evidence type="ECO:0000313" key="2">
    <source>
        <dbReference type="EMBL" id="KAK3279339.1"/>
    </source>
</evidence>
<keyword evidence="3" id="KW-1185">Reference proteome</keyword>
<protein>
    <submittedName>
        <fullName evidence="2">Uncharacterized protein</fullName>
    </submittedName>
</protein>
<feature type="region of interest" description="Disordered" evidence="1">
    <location>
        <begin position="1"/>
        <end position="82"/>
    </location>
</feature>
<feature type="compositionally biased region" description="Polar residues" evidence="1">
    <location>
        <begin position="32"/>
        <end position="42"/>
    </location>
</feature>
<organism evidence="2 3">
    <name type="scientific">Cymbomonas tetramitiformis</name>
    <dbReference type="NCBI Taxonomy" id="36881"/>
    <lineage>
        <taxon>Eukaryota</taxon>
        <taxon>Viridiplantae</taxon>
        <taxon>Chlorophyta</taxon>
        <taxon>Pyramimonadophyceae</taxon>
        <taxon>Pyramimonadales</taxon>
        <taxon>Pyramimonadaceae</taxon>
        <taxon>Cymbomonas</taxon>
    </lineage>
</organism>
<gene>
    <name evidence="2" type="ORF">CYMTET_12770</name>
</gene>
<feature type="compositionally biased region" description="Acidic residues" evidence="1">
    <location>
        <begin position="44"/>
        <end position="60"/>
    </location>
</feature>
<dbReference type="EMBL" id="LGRX02005002">
    <property type="protein sequence ID" value="KAK3279339.1"/>
    <property type="molecule type" value="Genomic_DNA"/>
</dbReference>
<dbReference type="Proteomes" id="UP001190700">
    <property type="component" value="Unassembled WGS sequence"/>
</dbReference>
<sequence length="154" mass="18258">MSRMRQEDEQEEMMIEQGEPAEPPQQPHGATPESTQELTLQEIQEMELPETQNMDEEAQQEEARVLQEMAHQQEEAQEEQQTLQALQEIMAQQRAEAQNEVRLERRWRQASMEKIRRAASEMSEGYMQHLKGDTAMHKLSNEYWKKNKECDTRQ</sequence>